<dbReference type="Proteomes" id="UP001519362">
    <property type="component" value="Unassembled WGS sequence"/>
</dbReference>
<proteinExistence type="inferred from homology"/>
<evidence type="ECO:0000313" key="4">
    <source>
        <dbReference type="Proteomes" id="UP001519362"/>
    </source>
</evidence>
<feature type="region of interest" description="Disordered" evidence="2">
    <location>
        <begin position="505"/>
        <end position="532"/>
    </location>
</feature>
<keyword evidence="3" id="KW-0328">Glycosyltransferase</keyword>
<keyword evidence="3" id="KW-0808">Transferase</keyword>
<organism evidence="3 4">
    <name type="scientific">Microbacterium amylolyticum</name>
    <dbReference type="NCBI Taxonomy" id="936337"/>
    <lineage>
        <taxon>Bacteria</taxon>
        <taxon>Bacillati</taxon>
        <taxon>Actinomycetota</taxon>
        <taxon>Actinomycetes</taxon>
        <taxon>Micrococcales</taxon>
        <taxon>Microbacteriaceae</taxon>
        <taxon>Microbacterium</taxon>
    </lineage>
</organism>
<dbReference type="CDD" id="cd03788">
    <property type="entry name" value="GT20_TPS"/>
    <property type="match status" value="1"/>
</dbReference>
<dbReference type="Pfam" id="PF00982">
    <property type="entry name" value="Glyco_transf_20"/>
    <property type="match status" value="1"/>
</dbReference>
<dbReference type="SUPFAM" id="SSF53756">
    <property type="entry name" value="UDP-Glycosyltransferase/glycogen phosphorylase"/>
    <property type="match status" value="1"/>
</dbReference>
<dbReference type="InterPro" id="IPR012764">
    <property type="entry name" value="Gluc_glyc_Psyn"/>
</dbReference>
<dbReference type="EC" id="2.4.1.213" evidence="3"/>
<evidence type="ECO:0000256" key="2">
    <source>
        <dbReference type="SAM" id="MobiDB-lite"/>
    </source>
</evidence>
<dbReference type="RefSeq" id="WP_165132151.1">
    <property type="nucleotide sequence ID" value="NZ_CP049253.1"/>
</dbReference>
<dbReference type="PANTHER" id="PTHR10788:SF106">
    <property type="entry name" value="BCDNA.GH08860"/>
    <property type="match status" value="1"/>
</dbReference>
<sequence>MNAQQVTAKSDLVVVYHRQPYEEVTHPDGSVELRENSSPNGIVPTIKGVMGRMKSASWVAWKHADDPDNPQFEQIIDIDDSYGSYQVNRLPLTEHEVSSFYHLTSKEAFWPILHGFKERYNYDPVDWDTFRDVNRRFAQAAADAASDDAVVWIHDYNLWLVPGYLRQLRPDVKIAFFHHTPFPASGMFNVLPWREEIIRSLLEADSIGFHIPRYAQSFVSVARSLTSARTIADQPTDPDMSPRGDALSERWTPTLMDHHGHTIHIETNPVGVNDSYVEELTARDGFHQRVQEIRDWVGDATMILSVSRTDYTKGNVEQLETFERLLVRRPELRGKVRLMLVSVGANRAVAAYDEVQQRIEELTGRINGTHGSFQWQPVSLISTAIPMDELVAYYRAADICSITPLADGLNLVAPEYCIAQGDDGAGVLILSEFAGSAVLLEGQIPVNPFSFQAMDKALDAALEMSGEERRERMRDLVRSSRRWNITAWSEATMALFRALRRGEKPEVTPSSAHASDRTSEIPIVSAPDTSVG</sequence>
<dbReference type="Gene3D" id="3.40.50.2000">
    <property type="entry name" value="Glycogen Phosphorylase B"/>
    <property type="match status" value="2"/>
</dbReference>
<dbReference type="GO" id="GO:0033828">
    <property type="term" value="F:glucosylglycerol-phosphate synthase activity"/>
    <property type="evidence" value="ECO:0007669"/>
    <property type="project" value="UniProtKB-EC"/>
</dbReference>
<reference evidence="3 4" key="1">
    <citation type="submission" date="2021-03" db="EMBL/GenBank/DDBJ databases">
        <title>Sequencing the genomes of 1000 actinobacteria strains.</title>
        <authorList>
            <person name="Klenk H.-P."/>
        </authorList>
    </citation>
    <scope>NUCLEOTIDE SEQUENCE [LARGE SCALE GENOMIC DNA]</scope>
    <source>
        <strain evidence="3 4">DSM 24221</strain>
    </source>
</reference>
<dbReference type="EMBL" id="JAGIOL010000001">
    <property type="protein sequence ID" value="MBP2435703.1"/>
    <property type="molecule type" value="Genomic_DNA"/>
</dbReference>
<protein>
    <submittedName>
        <fullName evidence="3">Glucosylglycerol-phosphate synthase</fullName>
        <ecNumber evidence="3">2.4.1.213</ecNumber>
    </submittedName>
</protein>
<keyword evidence="4" id="KW-1185">Reference proteome</keyword>
<evidence type="ECO:0000256" key="1">
    <source>
        <dbReference type="ARBA" id="ARBA00008799"/>
    </source>
</evidence>
<comment type="caution">
    <text evidence="3">The sequence shown here is derived from an EMBL/GenBank/DDBJ whole genome shotgun (WGS) entry which is preliminary data.</text>
</comment>
<gene>
    <name evidence="3" type="ORF">JOF34_000289</name>
</gene>
<name>A0ABS4ZEJ3_9MICO</name>
<comment type="similarity">
    <text evidence="1">Belongs to the glycosyltransferase 20 family.</text>
</comment>
<dbReference type="NCBIfam" id="TIGR02398">
    <property type="entry name" value="gluc_glyc_Psyn"/>
    <property type="match status" value="1"/>
</dbReference>
<evidence type="ECO:0000313" key="3">
    <source>
        <dbReference type="EMBL" id="MBP2435703.1"/>
    </source>
</evidence>
<dbReference type="PANTHER" id="PTHR10788">
    <property type="entry name" value="TREHALOSE-6-PHOSPHATE SYNTHASE"/>
    <property type="match status" value="1"/>
</dbReference>
<accession>A0ABS4ZEJ3</accession>
<dbReference type="InterPro" id="IPR001830">
    <property type="entry name" value="Glyco_trans_20"/>
</dbReference>